<evidence type="ECO:0000313" key="2">
    <source>
        <dbReference type="Proteomes" id="UP000759529"/>
    </source>
</evidence>
<gene>
    <name evidence="1" type="ORF">H9X54_001500</name>
</gene>
<dbReference type="EMBL" id="JACSOD020000348">
    <property type="protein sequence ID" value="MBM6497977.1"/>
    <property type="molecule type" value="Genomic_DNA"/>
</dbReference>
<name>A0ABS2CSP1_9FLAO</name>
<organism evidence="1 2">
    <name type="scientific">Flavobacterium macrobrachii</name>
    <dbReference type="NCBI Taxonomy" id="591204"/>
    <lineage>
        <taxon>Bacteria</taxon>
        <taxon>Pseudomonadati</taxon>
        <taxon>Bacteroidota</taxon>
        <taxon>Flavobacteriia</taxon>
        <taxon>Flavobacteriales</taxon>
        <taxon>Flavobacteriaceae</taxon>
        <taxon>Flavobacterium</taxon>
    </lineage>
</organism>
<protein>
    <recommendedName>
        <fullName evidence="3">Helix-turn-helix domain-containing protein</fullName>
    </recommendedName>
</protein>
<comment type="caution">
    <text evidence="1">The sequence shown here is derived from an EMBL/GenBank/DDBJ whole genome shotgun (WGS) entry which is preliminary data.</text>
</comment>
<evidence type="ECO:0000313" key="1">
    <source>
        <dbReference type="EMBL" id="MBM6497977.1"/>
    </source>
</evidence>
<dbReference type="Proteomes" id="UP000759529">
    <property type="component" value="Unassembled WGS sequence"/>
</dbReference>
<keyword evidence="2" id="KW-1185">Reference proteome</keyword>
<sequence length="78" mass="9009">MKKRDLKLILAKIERLEAAASPLHLPIEEELLDNYDMFMLLKCSSSTLKRYRNKGIIPCVKIGNKHYLELLPLSGRIN</sequence>
<dbReference type="RefSeq" id="WP_204158655.1">
    <property type="nucleotide sequence ID" value="NZ_JACSOD020000348.1"/>
</dbReference>
<accession>A0ABS2CSP1</accession>
<proteinExistence type="predicted"/>
<reference evidence="1 2" key="1">
    <citation type="submission" date="2021-02" db="EMBL/GenBank/DDBJ databases">
        <authorList>
            <person name="Jung H.S."/>
            <person name="Chun B.H."/>
            <person name="Jeon C.O."/>
        </authorList>
    </citation>
    <scope>NUCLEOTIDE SEQUENCE [LARGE SCALE GENOMIC DNA]</scope>
    <source>
        <strain evidence="1 2">LMG 25203</strain>
    </source>
</reference>
<evidence type="ECO:0008006" key="3">
    <source>
        <dbReference type="Google" id="ProtNLM"/>
    </source>
</evidence>